<dbReference type="InterPro" id="IPR013783">
    <property type="entry name" value="Ig-like_fold"/>
</dbReference>
<keyword evidence="3" id="KW-0119">Carbohydrate metabolism</keyword>
<dbReference type="InterPro" id="IPR002772">
    <property type="entry name" value="Glyco_hydro_3_C"/>
</dbReference>
<dbReference type="InterPro" id="IPR026891">
    <property type="entry name" value="Fn3-like"/>
</dbReference>
<evidence type="ECO:0000259" key="5">
    <source>
        <dbReference type="SMART" id="SM01217"/>
    </source>
</evidence>
<dbReference type="GO" id="GO:0008422">
    <property type="term" value="F:beta-glucosidase activity"/>
    <property type="evidence" value="ECO:0007669"/>
    <property type="project" value="UniProtKB-ARBA"/>
</dbReference>
<dbReference type="PRINTS" id="PR00133">
    <property type="entry name" value="GLHYDRLASE3"/>
</dbReference>
<evidence type="ECO:0000256" key="2">
    <source>
        <dbReference type="ARBA" id="ARBA00022801"/>
    </source>
</evidence>
<dbReference type="PANTHER" id="PTHR42715">
    <property type="entry name" value="BETA-GLUCOSIDASE"/>
    <property type="match status" value="1"/>
</dbReference>
<name>A0A1M4VQN8_9BACT</name>
<dbReference type="SUPFAM" id="SSF51445">
    <property type="entry name" value="(Trans)glycosidases"/>
    <property type="match status" value="1"/>
</dbReference>
<dbReference type="RefSeq" id="WP_073357281.1">
    <property type="nucleotide sequence ID" value="NZ_BBXL01000002.1"/>
</dbReference>
<dbReference type="InterPro" id="IPR001764">
    <property type="entry name" value="Glyco_hydro_3_N"/>
</dbReference>
<reference evidence="7" key="1">
    <citation type="submission" date="2016-11" db="EMBL/GenBank/DDBJ databases">
        <authorList>
            <person name="Varghese N."/>
            <person name="Submissions S."/>
        </authorList>
    </citation>
    <scope>NUCLEOTIDE SEQUENCE [LARGE SCALE GENOMIC DNA]</scope>
    <source>
        <strain evidence="7">DSM 27370</strain>
    </source>
</reference>
<evidence type="ECO:0000256" key="3">
    <source>
        <dbReference type="ARBA" id="ARBA00023277"/>
    </source>
</evidence>
<dbReference type="Pfam" id="PF01915">
    <property type="entry name" value="Glyco_hydro_3_C"/>
    <property type="match status" value="1"/>
</dbReference>
<dbReference type="STRING" id="1346286.SAMN05444362_10213"/>
<dbReference type="SMART" id="SM01217">
    <property type="entry name" value="Fn3_like"/>
    <property type="match status" value="1"/>
</dbReference>
<organism evidence="6 7">
    <name type="scientific">Dysgonomonas macrotermitis</name>
    <dbReference type="NCBI Taxonomy" id="1346286"/>
    <lineage>
        <taxon>Bacteria</taxon>
        <taxon>Pseudomonadati</taxon>
        <taxon>Bacteroidota</taxon>
        <taxon>Bacteroidia</taxon>
        <taxon>Bacteroidales</taxon>
        <taxon>Dysgonomonadaceae</taxon>
        <taxon>Dysgonomonas</taxon>
    </lineage>
</organism>
<dbReference type="EMBL" id="FQUC01000002">
    <property type="protein sequence ID" value="SHE71185.1"/>
    <property type="molecule type" value="Genomic_DNA"/>
</dbReference>
<evidence type="ECO:0000313" key="6">
    <source>
        <dbReference type="EMBL" id="SHE71185.1"/>
    </source>
</evidence>
<dbReference type="InterPro" id="IPR036881">
    <property type="entry name" value="Glyco_hydro_3_C_sf"/>
</dbReference>
<dbReference type="FunFam" id="2.60.40.10:FF:000495">
    <property type="entry name" value="Periplasmic beta-glucosidase"/>
    <property type="match status" value="1"/>
</dbReference>
<dbReference type="AlphaFoldDB" id="A0A1M4VQN8"/>
<dbReference type="PANTHER" id="PTHR42715:SF10">
    <property type="entry name" value="BETA-GLUCOSIDASE"/>
    <property type="match status" value="1"/>
</dbReference>
<dbReference type="InterPro" id="IPR050288">
    <property type="entry name" value="Cellulose_deg_GH3"/>
</dbReference>
<dbReference type="Gene3D" id="3.40.50.1700">
    <property type="entry name" value="Glycoside hydrolase family 3 C-terminal domain"/>
    <property type="match status" value="1"/>
</dbReference>
<feature type="domain" description="Fibronectin type III-like" evidence="5">
    <location>
        <begin position="675"/>
        <end position="746"/>
    </location>
</feature>
<comment type="similarity">
    <text evidence="1 4">Belongs to the glycosyl hydrolase 3 family.</text>
</comment>
<dbReference type="Proteomes" id="UP000184480">
    <property type="component" value="Unassembled WGS sequence"/>
</dbReference>
<keyword evidence="2 4" id="KW-0378">Hydrolase</keyword>
<dbReference type="OrthoDB" id="9805821at2"/>
<protein>
    <submittedName>
        <fullName evidence="6">Beta-glucosidase</fullName>
    </submittedName>
</protein>
<proteinExistence type="inferred from homology"/>
<dbReference type="Pfam" id="PF14310">
    <property type="entry name" value="Fn3-like"/>
    <property type="match status" value="1"/>
</dbReference>
<evidence type="ECO:0000313" key="7">
    <source>
        <dbReference type="Proteomes" id="UP000184480"/>
    </source>
</evidence>
<dbReference type="PROSITE" id="PS00775">
    <property type="entry name" value="GLYCOSYL_HYDROL_F3"/>
    <property type="match status" value="1"/>
</dbReference>
<keyword evidence="7" id="KW-1185">Reference proteome</keyword>
<accession>A0A1M4VQN8</accession>
<dbReference type="Gene3D" id="2.60.40.10">
    <property type="entry name" value="Immunoglobulins"/>
    <property type="match status" value="1"/>
</dbReference>
<dbReference type="GO" id="GO:0005975">
    <property type="term" value="P:carbohydrate metabolic process"/>
    <property type="evidence" value="ECO:0007669"/>
    <property type="project" value="InterPro"/>
</dbReference>
<evidence type="ECO:0000256" key="4">
    <source>
        <dbReference type="RuleBase" id="RU361161"/>
    </source>
</evidence>
<sequence length="765" mass="85254">MNKILFYTAFSCVCCFSTISVSYAQKLPQLGKDPVEKVVKAMTLEEKARLVVGTSKSQGYPPPPAPGTVVYDNIQQNVANTFQTKEKVKGAAGDSYAIPRLGIPSIVYADGPAGVRIDSIREGDSRKYNATAFPIATLLASSWNPQLVREVGEVMGKEVLEYGIDILLAPGMNIQRNPLTGRNFEYYSEDPLVTGKIASAMVNGIQSNGVGTSIKHFVANNQETYRNGVNAIVSERALREIYLKGFEIAVKESNPWTIMSSYNKLNGTYTSESYNLLTKLLREEWGYKGFVMTDWWAENDPVAQMKAGNDLLMPGEERHIQRIIKAVEDGELDERILDRNVINILNIVQKGPAYRNYSYSDMPDLDAHTSIVRKSASEGMVLLENKDNTLPIQKEIKKAALFGVSSYEMIIGGYGSGYVYYPHKISLEKGLKDAGLVLDSKQTESYINHIAQEKAKWGEIHFWYVPTVPEMYVDKNEIERLANESEIAILTIGRNSGEGGDRQLIKGDYYLNDVELDLVKNVSSAFRSKGKKTVVVLNIGGVIEMTEWKDLPDAILLAWQPGQEAGYSITDVLTGTVNPSGKLTMTFPKRYEDVPSASNFPQSDNNPSFVKYVEDIFVGYRHYNTFNVQSLYEFGYGLSYTDFEYSNLKLDFNTSKGEINISVTVKNTGKVAGKEIAQLYVNAPTGEIKRPTDELRGFAKTKLLQSRESQTLLFKLSGDDLARFDENQSAWITDAGKYTIKVGSSSKKILLSKVFEKKSESKRGL</sequence>
<dbReference type="Gene3D" id="3.20.20.300">
    <property type="entry name" value="Glycoside hydrolase, family 3, N-terminal domain"/>
    <property type="match status" value="1"/>
</dbReference>
<dbReference type="SUPFAM" id="SSF52279">
    <property type="entry name" value="Beta-D-glucan exohydrolase, C-terminal domain"/>
    <property type="match status" value="1"/>
</dbReference>
<keyword evidence="4" id="KW-0326">Glycosidase</keyword>
<gene>
    <name evidence="6" type="ORF">SAMN05444362_10213</name>
</gene>
<dbReference type="Pfam" id="PF00933">
    <property type="entry name" value="Glyco_hydro_3"/>
    <property type="match status" value="1"/>
</dbReference>
<dbReference type="InterPro" id="IPR036962">
    <property type="entry name" value="Glyco_hydro_3_N_sf"/>
</dbReference>
<dbReference type="InterPro" id="IPR019800">
    <property type="entry name" value="Glyco_hydro_3_AS"/>
</dbReference>
<dbReference type="InterPro" id="IPR017853">
    <property type="entry name" value="GH"/>
</dbReference>
<evidence type="ECO:0000256" key="1">
    <source>
        <dbReference type="ARBA" id="ARBA00005336"/>
    </source>
</evidence>